<dbReference type="PRINTS" id="PR00320">
    <property type="entry name" value="GPROTEINBRPT"/>
</dbReference>
<dbReference type="InterPro" id="IPR019775">
    <property type="entry name" value="WD40_repeat_CS"/>
</dbReference>
<dbReference type="SUPFAM" id="SSF52540">
    <property type="entry name" value="P-loop containing nucleoside triphosphate hydrolases"/>
    <property type="match status" value="1"/>
</dbReference>
<proteinExistence type="predicted"/>
<dbReference type="PANTHER" id="PTHR44019">
    <property type="entry name" value="WD REPEAT-CONTAINING PROTEIN 55"/>
    <property type="match status" value="1"/>
</dbReference>
<feature type="repeat" description="WD" evidence="3">
    <location>
        <begin position="789"/>
        <end position="830"/>
    </location>
</feature>
<dbReference type="Gene3D" id="2.130.10.10">
    <property type="entry name" value="YVTN repeat-like/Quinoprotein amine dehydrogenase"/>
    <property type="match status" value="3"/>
</dbReference>
<feature type="repeat" description="WD" evidence="3">
    <location>
        <begin position="665"/>
        <end position="699"/>
    </location>
</feature>
<organism evidence="4">
    <name type="scientific">Planktothrix agardhii</name>
    <name type="common">Oscillatoria agardhii</name>
    <dbReference type="NCBI Taxonomy" id="1160"/>
    <lineage>
        <taxon>Bacteria</taxon>
        <taxon>Bacillati</taxon>
        <taxon>Cyanobacteriota</taxon>
        <taxon>Cyanophyceae</taxon>
        <taxon>Oscillatoriophycideae</taxon>
        <taxon>Oscillatoriales</taxon>
        <taxon>Microcoleaceae</taxon>
        <taxon>Planktothrix</taxon>
    </lineage>
</organism>
<dbReference type="SUPFAM" id="SSF69322">
    <property type="entry name" value="Tricorn protease domain 2"/>
    <property type="match status" value="1"/>
</dbReference>
<dbReference type="Pfam" id="PF00400">
    <property type="entry name" value="WD40"/>
    <property type="match status" value="6"/>
</dbReference>
<evidence type="ECO:0000256" key="3">
    <source>
        <dbReference type="PROSITE-ProRule" id="PRU00221"/>
    </source>
</evidence>
<feature type="repeat" description="WD" evidence="3">
    <location>
        <begin position="706"/>
        <end position="747"/>
    </location>
</feature>
<dbReference type="PROSITE" id="PS50082">
    <property type="entry name" value="WD_REPEATS_2"/>
    <property type="match status" value="6"/>
</dbReference>
<evidence type="ECO:0000256" key="2">
    <source>
        <dbReference type="ARBA" id="ARBA00022737"/>
    </source>
</evidence>
<dbReference type="PANTHER" id="PTHR44019:SF8">
    <property type="entry name" value="POC1 CENTRIOLAR PROTEIN HOMOLOG"/>
    <property type="match status" value="1"/>
</dbReference>
<dbReference type="Pfam" id="PF14516">
    <property type="entry name" value="AAA_35"/>
    <property type="match status" value="1"/>
</dbReference>
<keyword evidence="1 3" id="KW-0853">WD repeat</keyword>
<dbReference type="InterPro" id="IPR050505">
    <property type="entry name" value="WDR55/POC1"/>
</dbReference>
<evidence type="ECO:0000256" key="1">
    <source>
        <dbReference type="ARBA" id="ARBA00022574"/>
    </source>
</evidence>
<dbReference type="InterPro" id="IPR015943">
    <property type="entry name" value="WD40/YVTN_repeat-like_dom_sf"/>
</dbReference>
<feature type="repeat" description="WD" evidence="3">
    <location>
        <begin position="885"/>
        <end position="926"/>
    </location>
</feature>
<dbReference type="CDD" id="cd00200">
    <property type="entry name" value="WD40"/>
    <property type="match status" value="1"/>
</dbReference>
<accession>A0A1J1JFG2</accession>
<name>A0A1J1JFG2_PLAAG</name>
<dbReference type="InterPro" id="IPR027417">
    <property type="entry name" value="P-loop_NTPase"/>
</dbReference>
<dbReference type="EMBL" id="LO018304">
    <property type="protein sequence ID" value="CUM60194.1"/>
    <property type="molecule type" value="Genomic_DNA"/>
</dbReference>
<dbReference type="InterPro" id="IPR036322">
    <property type="entry name" value="WD40_repeat_dom_sf"/>
</dbReference>
<feature type="repeat" description="WD" evidence="3">
    <location>
        <begin position="830"/>
        <end position="864"/>
    </location>
</feature>
<dbReference type="SMART" id="SM00320">
    <property type="entry name" value="WD40"/>
    <property type="match status" value="8"/>
</dbReference>
<gene>
    <name evidence="4" type="ORF">PLAM_2228</name>
</gene>
<dbReference type="AlphaFoldDB" id="A0A1J1JFG2"/>
<protein>
    <submittedName>
        <fullName evidence="4">Uncharacterized protein</fullName>
    </submittedName>
</protein>
<reference evidence="4" key="1">
    <citation type="submission" date="2015-09" db="EMBL/GenBank/DDBJ databases">
        <authorList>
            <person name="Jackson K.R."/>
            <person name="Lunt B.L."/>
            <person name="Fisher J.N.B."/>
            <person name="Gardner A.V."/>
            <person name="Bailey M.E."/>
            <person name="Deus L.M."/>
            <person name="Earl A.S."/>
            <person name="Gibby P.D."/>
            <person name="Hartmann K.A."/>
            <person name="Liu J.E."/>
            <person name="Manci A.M."/>
            <person name="Nielsen D.A."/>
            <person name="Solomon M.B."/>
            <person name="Breakwell D.P."/>
            <person name="Burnett S.H."/>
            <person name="Grose J.H."/>
        </authorList>
    </citation>
    <scope>NUCLEOTIDE SEQUENCE</scope>
    <source>
        <strain evidence="4">7805</strain>
    </source>
</reference>
<evidence type="ECO:0000313" key="4">
    <source>
        <dbReference type="EMBL" id="CUM60194.1"/>
    </source>
</evidence>
<dbReference type="Gene3D" id="3.40.50.300">
    <property type="entry name" value="P-loop containing nucleotide triphosphate hydrolases"/>
    <property type="match status" value="1"/>
</dbReference>
<feature type="repeat" description="WD" evidence="3">
    <location>
        <begin position="748"/>
        <end position="789"/>
    </location>
</feature>
<dbReference type="SUPFAM" id="SSF50978">
    <property type="entry name" value="WD40 repeat-like"/>
    <property type="match status" value="1"/>
</dbReference>
<dbReference type="PROSITE" id="PS00678">
    <property type="entry name" value="WD_REPEATS_1"/>
    <property type="match status" value="4"/>
</dbReference>
<sequence>MARYRYSIGGSLDYQNPTYVKRKADDELYNALKNGEFCYVLNSRQMGKSSLRVKMAKKLKQEGFKCVSVDMTKISSYGSAEEWYGDLMFMLLQGLSLDQKVNFELWLQECSYLSPLQKFNQFIETIILSQLQEKIIIFLDEIDSIIKIKFKDEFFAIIRSFYNQRSENQEYERLTFCLLGVATPSDLIQDKTRTPFNIGQAIELKGFEFEEAKKSLINGIAKVVDDPEKVLKSVLDWTGGQPFLTQKLCKLVFDKILEVPNHNVDELVQSTMIENWEANDNPEHLRTIRDRILKDEQSSSRLLGIYKQLFNQTLKADDSYAQIKLRLSGLVVKKNGNLEVYNPIYKAVFNVNWIEQELANQRKFYQENLVAWEKSGRTDNRQLLSGEILEKALKEVGEKSLSDEDQYFLNASRDYERQELKQAKEKADKIIESASKKYKQIIELVPKGTQIEQKGVQALRVFNTTPDQLQALRDVIQAGEELQQLQHQWLEIVQDNLEILNQFHLGSIPSTLRQILSKIRQWNQQDEDDLVTSLLKVKSTSIERFNVLETGVMIPNSKSIVTASWNTVQLWNLQKQELVTFKTGVLPHNSVTNLAFSPDSKILVTTFGSGMKEQWNLQRQELVTFTINGLLYCMAFSSDAKTLVTISGETAKLWNLQGQELVTFTTGHSDIVRSVAFSPNGKYLATGSDDKTAKLWNLQGQELHTFTGYSDWIMSVSFSPNGEFLVIGCGDGTATLWDLHRRELLKKFEDDYGEVMSVCFSPNSQFLVTGYGWETARLWDLQGKKLAKFPGHSDIVTSVCFSPDGQFLATTSEDKTAKLWDLQGQELAQFTGHSNLIYSLAFSPDGQYLTTGSHDGTVKVWDLQGNLLADFRGYKGNLLEGEPDFIELDSSVLGVCFTPDGKNIVAGYSDGTVRFWPFESLEELIARGKAWLGVD</sequence>
<dbReference type="InterPro" id="IPR001680">
    <property type="entry name" value="WD40_rpt"/>
</dbReference>
<dbReference type="PROSITE" id="PS50294">
    <property type="entry name" value="WD_REPEATS_REGION"/>
    <property type="match status" value="5"/>
</dbReference>
<dbReference type="InterPro" id="IPR020472">
    <property type="entry name" value="WD40_PAC1"/>
</dbReference>
<dbReference type="RefSeq" id="WP_254034549.1">
    <property type="nucleotide sequence ID" value="NZ_LR882950.1"/>
</dbReference>
<keyword evidence="2" id="KW-0677">Repeat</keyword>